<dbReference type="AlphaFoldDB" id="M4C212"/>
<dbReference type="VEuPathDB" id="FungiDB:HpaG813127"/>
<dbReference type="Proteomes" id="UP000011713">
    <property type="component" value="Unassembled WGS sequence"/>
</dbReference>
<evidence type="ECO:0000313" key="3">
    <source>
        <dbReference type="Proteomes" id="UP000011713"/>
    </source>
</evidence>
<organism evidence="2 3">
    <name type="scientific">Hyaloperonospora arabidopsidis (strain Emoy2)</name>
    <name type="common">Downy mildew agent</name>
    <name type="synonym">Peronospora arabidopsidis</name>
    <dbReference type="NCBI Taxonomy" id="559515"/>
    <lineage>
        <taxon>Eukaryota</taxon>
        <taxon>Sar</taxon>
        <taxon>Stramenopiles</taxon>
        <taxon>Oomycota</taxon>
        <taxon>Peronosporomycetes</taxon>
        <taxon>Peronosporales</taxon>
        <taxon>Peronosporaceae</taxon>
        <taxon>Hyaloperonospora</taxon>
    </lineage>
</organism>
<dbReference type="HOGENOM" id="CLU_1839009_0_0_1"/>
<sequence length="140" mass="15625">MIQGGDPTGTGRGGESIYGLGVVSSSSIVIFAVSSVTFRWVLGRNLTMRSQRSSNTLELACYRWQTLGRTQTGVSFSLRWRRRLGSMVMQFISVIKSMSMVPTGADDRTHTGLDRDVQEDFREQEPTHATKMVLSRVVYV</sequence>
<evidence type="ECO:0000313" key="2">
    <source>
        <dbReference type="EnsemblProtists" id="HpaP813127"/>
    </source>
</evidence>
<accession>M4C212</accession>
<reference evidence="2" key="2">
    <citation type="submission" date="2015-06" db="UniProtKB">
        <authorList>
            <consortium name="EnsemblProtists"/>
        </authorList>
    </citation>
    <scope>IDENTIFICATION</scope>
    <source>
        <strain evidence="2">Emoy2</strain>
    </source>
</reference>
<keyword evidence="3" id="KW-1185">Reference proteome</keyword>
<proteinExistence type="predicted"/>
<keyword evidence="1" id="KW-0472">Membrane</keyword>
<dbReference type="InParanoid" id="M4C212"/>
<evidence type="ECO:0000256" key="1">
    <source>
        <dbReference type="SAM" id="Phobius"/>
    </source>
</evidence>
<protein>
    <submittedName>
        <fullName evidence="2">Uncharacterized protein</fullName>
    </submittedName>
</protein>
<feature type="transmembrane region" description="Helical" evidence="1">
    <location>
        <begin position="17"/>
        <end position="42"/>
    </location>
</feature>
<keyword evidence="1" id="KW-0812">Transmembrane</keyword>
<dbReference type="EnsemblProtists" id="HpaT813127">
    <property type="protein sequence ID" value="HpaP813127"/>
    <property type="gene ID" value="HpaG813127"/>
</dbReference>
<keyword evidence="1" id="KW-1133">Transmembrane helix</keyword>
<dbReference type="EMBL" id="JH598111">
    <property type="status" value="NOT_ANNOTATED_CDS"/>
    <property type="molecule type" value="Genomic_DNA"/>
</dbReference>
<name>M4C212_HYAAE</name>
<reference evidence="3" key="1">
    <citation type="journal article" date="2010" name="Science">
        <title>Signatures of adaptation to obligate biotrophy in the Hyaloperonospora arabidopsidis genome.</title>
        <authorList>
            <person name="Baxter L."/>
            <person name="Tripathy S."/>
            <person name="Ishaque N."/>
            <person name="Boot N."/>
            <person name="Cabral A."/>
            <person name="Kemen E."/>
            <person name="Thines M."/>
            <person name="Ah-Fong A."/>
            <person name="Anderson R."/>
            <person name="Badejoko W."/>
            <person name="Bittner-Eddy P."/>
            <person name="Boore J.L."/>
            <person name="Chibucos M.C."/>
            <person name="Coates M."/>
            <person name="Dehal P."/>
            <person name="Delehaunty K."/>
            <person name="Dong S."/>
            <person name="Downton P."/>
            <person name="Dumas B."/>
            <person name="Fabro G."/>
            <person name="Fronick C."/>
            <person name="Fuerstenberg S.I."/>
            <person name="Fulton L."/>
            <person name="Gaulin E."/>
            <person name="Govers F."/>
            <person name="Hughes L."/>
            <person name="Humphray S."/>
            <person name="Jiang R.H."/>
            <person name="Judelson H."/>
            <person name="Kamoun S."/>
            <person name="Kyung K."/>
            <person name="Meijer H."/>
            <person name="Minx P."/>
            <person name="Morris P."/>
            <person name="Nelson J."/>
            <person name="Phuntumart V."/>
            <person name="Qutob D."/>
            <person name="Rehmany A."/>
            <person name="Rougon-Cardoso A."/>
            <person name="Ryden P."/>
            <person name="Torto-Alalibo T."/>
            <person name="Studholme D."/>
            <person name="Wang Y."/>
            <person name="Win J."/>
            <person name="Wood J."/>
            <person name="Clifton S.W."/>
            <person name="Rogers J."/>
            <person name="Van den Ackerveken G."/>
            <person name="Jones J.D."/>
            <person name="McDowell J.M."/>
            <person name="Beynon J."/>
            <person name="Tyler B.M."/>
        </authorList>
    </citation>
    <scope>NUCLEOTIDE SEQUENCE [LARGE SCALE GENOMIC DNA]</scope>
    <source>
        <strain evidence="3">Emoy2</strain>
    </source>
</reference>